<evidence type="ECO:0000259" key="1">
    <source>
        <dbReference type="Pfam" id="PF01052"/>
    </source>
</evidence>
<dbReference type="InterPro" id="IPR013385">
    <property type="entry name" value="T3SS_SpaO/YscQ/SpaO"/>
</dbReference>
<dbReference type="InterPro" id="IPR036429">
    <property type="entry name" value="SpoA-like_sf"/>
</dbReference>
<dbReference type="SUPFAM" id="SSF101801">
    <property type="entry name" value="Surface presentation of antigens (SPOA)"/>
    <property type="match status" value="1"/>
</dbReference>
<sequence length="400" mass="43142">MIDPTVDLLTSDVGDTRWLPRPLQPAIARAARLFCDNRLPDTLERLCGIEQWTATLEPSSAPAMDLVGAARWIEPAWLEFAHPSGRLGVGFDLAHYPALGPVTGADDVSDSDRSRGDPALQLAIAHILVQPVLAALAAIGLKELRLSGLYRVSQRGGLPIRPSVDIPIMRMTFVHHGRTHAVIVVPDTPLLQLMQHCLDQHATTAAQRPSLDSGHPLAEVRVPGRLIIGYKTLTVSTLDRLAPSDVILRAVSADVEPLIAGHHAPVHTTVAWGTPGLVRLHAQAEIGGQTLSILKDPYMTEHVDKSLASDTLTAEARDEAACVDQLELPIQLEIDTIALSLHEICALRAGYVLELPNPVDAVQIKLVTHGRTIGYAELVSVGDHLGIRILRMVQSNAPAQ</sequence>
<proteinExistence type="predicted"/>
<evidence type="ECO:0000313" key="3">
    <source>
        <dbReference type="Proteomes" id="UP000243096"/>
    </source>
</evidence>
<dbReference type="AlphaFoldDB" id="A0A2P5KAH2"/>
<accession>A0A2P5KAH2</accession>
<dbReference type="Proteomes" id="UP000243096">
    <property type="component" value="Unassembled WGS sequence"/>
</dbReference>
<protein>
    <submittedName>
        <fullName evidence="2">Type III secretion protein Q</fullName>
    </submittedName>
</protein>
<keyword evidence="3" id="KW-1185">Reference proteome</keyword>
<feature type="domain" description="Flagellar motor switch protein FliN-like C-terminal" evidence="1">
    <location>
        <begin position="323"/>
        <end position="393"/>
    </location>
</feature>
<dbReference type="Pfam" id="PF01052">
    <property type="entry name" value="FliMN_C"/>
    <property type="match status" value="1"/>
</dbReference>
<dbReference type="Gene3D" id="2.30.330.10">
    <property type="entry name" value="SpoA-like"/>
    <property type="match status" value="1"/>
</dbReference>
<gene>
    <name evidence="2" type="ORF">B0O95_10698</name>
</gene>
<dbReference type="InterPro" id="IPR001543">
    <property type="entry name" value="FliN-like_C"/>
</dbReference>
<dbReference type="EMBL" id="PRDW01000006">
    <property type="protein sequence ID" value="PPB83707.1"/>
    <property type="molecule type" value="Genomic_DNA"/>
</dbReference>
<dbReference type="OrthoDB" id="9148477at2"/>
<comment type="caution">
    <text evidence="2">The sequence shown here is derived from an EMBL/GenBank/DDBJ whole genome shotgun (WGS) entry which is preliminary data.</text>
</comment>
<reference evidence="2 3" key="1">
    <citation type="submission" date="2018-01" db="EMBL/GenBank/DDBJ databases">
        <title>Genomic Encyclopedia of Type Strains, Phase III (KMG-III): the genomes of soil and plant-associated and newly described type strains.</title>
        <authorList>
            <person name="Whitman W."/>
        </authorList>
    </citation>
    <scope>NUCLEOTIDE SEQUENCE [LARGE SCALE GENOMIC DNA]</scope>
    <source>
        <strain evidence="2 3">HKI456</strain>
    </source>
</reference>
<evidence type="ECO:0000313" key="2">
    <source>
        <dbReference type="EMBL" id="PPB83707.1"/>
    </source>
</evidence>
<dbReference type="NCBIfam" id="TIGR02551">
    <property type="entry name" value="SpaO_YscQ"/>
    <property type="match status" value="1"/>
</dbReference>
<dbReference type="GO" id="GO:0030254">
    <property type="term" value="P:protein secretion by the type III secretion system"/>
    <property type="evidence" value="ECO:0007669"/>
    <property type="project" value="InterPro"/>
</dbReference>
<organism evidence="2 3">
    <name type="scientific">Mycetohabitans endofungorum</name>
    <dbReference type="NCBI Taxonomy" id="417203"/>
    <lineage>
        <taxon>Bacteria</taxon>
        <taxon>Pseudomonadati</taxon>
        <taxon>Pseudomonadota</taxon>
        <taxon>Betaproteobacteria</taxon>
        <taxon>Burkholderiales</taxon>
        <taxon>Burkholderiaceae</taxon>
        <taxon>Mycetohabitans</taxon>
    </lineage>
</organism>
<dbReference type="RefSeq" id="WP_104077384.1">
    <property type="nucleotide sequence ID" value="NZ_CP062179.1"/>
</dbReference>
<name>A0A2P5KAH2_9BURK</name>